<organism evidence="1 2">
    <name type="scientific">Legionella hackeliae</name>
    <dbReference type="NCBI Taxonomy" id="449"/>
    <lineage>
        <taxon>Bacteria</taxon>
        <taxon>Pseudomonadati</taxon>
        <taxon>Pseudomonadota</taxon>
        <taxon>Gammaproteobacteria</taxon>
        <taxon>Legionellales</taxon>
        <taxon>Legionellaceae</taxon>
        <taxon>Legionella</taxon>
    </lineage>
</organism>
<dbReference type="RefSeq" id="WP_045104911.1">
    <property type="nucleotide sequence ID" value="NZ_LN681225.1"/>
</dbReference>
<proteinExistence type="predicted"/>
<protein>
    <submittedName>
        <fullName evidence="1">Uncharacterized protein</fullName>
    </submittedName>
</protein>
<gene>
    <name evidence="1" type="ORF">LHA_0254</name>
</gene>
<dbReference type="HOGENOM" id="CLU_1501698_0_0_6"/>
<evidence type="ECO:0000313" key="1">
    <source>
        <dbReference type="EMBL" id="CEK09366.1"/>
    </source>
</evidence>
<keyword evidence="2" id="KW-1185">Reference proteome</keyword>
<accession>A0A0A8UPA6</accession>
<dbReference type="OrthoDB" id="5643761at2"/>
<dbReference type="AlphaFoldDB" id="A0A0A8UPA6"/>
<dbReference type="PATRIC" id="fig|449.7.peg.959"/>
<dbReference type="Proteomes" id="UP000032803">
    <property type="component" value="Chromosome I"/>
</dbReference>
<name>A0A0A8UPA6_LEGHA</name>
<dbReference type="KEGG" id="lha:LHA_0254"/>
<sequence length="179" mass="19685">MLRTLARGILLGAVVTTTSVAGSLTPFFLNAHLPKSKIQHAIINHPSIKDADFSGNWSGTCTDIEGEFQLEIQQLENFITINGYGFKFGAITTFSSSDTDFYHNSQLRLTWDPKKTALMINGTSLNADNNGSMIYTSISETSMALNNDQLLMTMQAKFYSNLNPLDDTVNSNCVFTKAP</sequence>
<reference evidence="2" key="1">
    <citation type="submission" date="2014-09" db="EMBL/GenBank/DDBJ databases">
        <authorList>
            <person name="Gomez-Valero L."/>
        </authorList>
    </citation>
    <scope>NUCLEOTIDE SEQUENCE [LARGE SCALE GENOMIC DNA]</scope>
    <source>
        <strain evidence="2">ATCC35250</strain>
    </source>
</reference>
<evidence type="ECO:0000313" key="2">
    <source>
        <dbReference type="Proteomes" id="UP000032803"/>
    </source>
</evidence>
<dbReference type="EMBL" id="LN681225">
    <property type="protein sequence ID" value="CEK09366.1"/>
    <property type="molecule type" value="Genomic_DNA"/>
</dbReference>